<dbReference type="STRING" id="135826.KP77_21620"/>
<sequence length="37" mass="4508">MNQLTLFTSRPMPIMLKQHLTQKYMKKTLLLSMLYTY</sequence>
<dbReference type="PATRIC" id="fig|135826.4.peg.2156"/>
<evidence type="ECO:0000313" key="2">
    <source>
        <dbReference type="Proteomes" id="UP000031950"/>
    </source>
</evidence>
<dbReference type="EMBL" id="JXRQ01000018">
    <property type="protein sequence ID" value="KIL48951.1"/>
    <property type="molecule type" value="Genomic_DNA"/>
</dbReference>
<gene>
    <name evidence="1" type="ORF">KP77_21620</name>
</gene>
<reference evidence="1 2" key="1">
    <citation type="submission" date="2015-01" db="EMBL/GenBank/DDBJ databases">
        <title>Genome sequence of Jeotgalibacillus alimentarius.</title>
        <authorList>
            <person name="Goh K.M."/>
            <person name="Chan K.-G."/>
            <person name="Yaakop A.S."/>
            <person name="Ee R."/>
            <person name="Gan H.M."/>
            <person name="Chan C.S."/>
        </authorList>
    </citation>
    <scope>NUCLEOTIDE SEQUENCE [LARGE SCALE GENOMIC DNA]</scope>
    <source>
        <strain evidence="1 2">YKJ-13</strain>
    </source>
</reference>
<accession>A0A0C2VX24</accession>
<organism evidence="1 2">
    <name type="scientific">Jeotgalibacillus alimentarius</name>
    <dbReference type="NCBI Taxonomy" id="135826"/>
    <lineage>
        <taxon>Bacteria</taxon>
        <taxon>Bacillati</taxon>
        <taxon>Bacillota</taxon>
        <taxon>Bacilli</taxon>
        <taxon>Bacillales</taxon>
        <taxon>Caryophanaceae</taxon>
        <taxon>Jeotgalibacillus</taxon>
    </lineage>
</organism>
<protein>
    <submittedName>
        <fullName evidence="1">Uncharacterized protein</fullName>
    </submittedName>
</protein>
<keyword evidence="2" id="KW-1185">Reference proteome</keyword>
<name>A0A0C2VX24_9BACL</name>
<proteinExistence type="predicted"/>
<comment type="caution">
    <text evidence="1">The sequence shown here is derived from an EMBL/GenBank/DDBJ whole genome shotgun (WGS) entry which is preliminary data.</text>
</comment>
<dbReference type="AlphaFoldDB" id="A0A0C2VX24"/>
<dbReference type="Proteomes" id="UP000031950">
    <property type="component" value="Unassembled WGS sequence"/>
</dbReference>
<evidence type="ECO:0000313" key="1">
    <source>
        <dbReference type="EMBL" id="KIL48951.1"/>
    </source>
</evidence>